<dbReference type="GeneID" id="97221242"/>
<name>A0ABW9GRH2_9GAMM</name>
<comment type="similarity">
    <text evidence="2 7">Belongs to the FliQ/MopD/SpaQ family.</text>
</comment>
<keyword evidence="6 7" id="KW-0472">Membrane</keyword>
<protein>
    <recommendedName>
        <fullName evidence="7">Flagellar biosynthetic protein FliQ</fullName>
    </recommendedName>
</protein>
<evidence type="ECO:0000256" key="5">
    <source>
        <dbReference type="ARBA" id="ARBA00022989"/>
    </source>
</evidence>
<comment type="function">
    <text evidence="7">Role in flagellar biosynthesis.</text>
</comment>
<keyword evidence="5 7" id="KW-1133">Transmembrane helix</keyword>
<gene>
    <name evidence="7 8" type="primary">fliQ</name>
    <name evidence="8" type="ORF">ACEUDJ_12825</name>
</gene>
<keyword evidence="9" id="KW-1185">Reference proteome</keyword>
<keyword evidence="8" id="KW-0966">Cell projection</keyword>
<dbReference type="PRINTS" id="PR00952">
    <property type="entry name" value="TYPE3IMQPROT"/>
</dbReference>
<evidence type="ECO:0000256" key="6">
    <source>
        <dbReference type="ARBA" id="ARBA00023136"/>
    </source>
</evidence>
<keyword evidence="4 7" id="KW-0812">Transmembrane</keyword>
<proteinExistence type="inferred from homology"/>
<dbReference type="PANTHER" id="PTHR34040:SF8">
    <property type="entry name" value="FLAGELLAR BIOSYNTHETIC PROTEIN FLIQ"/>
    <property type="match status" value="1"/>
</dbReference>
<evidence type="ECO:0000313" key="8">
    <source>
        <dbReference type="EMBL" id="MFM4893749.1"/>
    </source>
</evidence>
<dbReference type="RefSeq" id="WP_042001549.1">
    <property type="nucleotide sequence ID" value="NZ_CDBT01000063.1"/>
</dbReference>
<comment type="caution">
    <text evidence="8">The sequence shown here is derived from an EMBL/GenBank/DDBJ whole genome shotgun (WGS) entry which is preliminary data.</text>
</comment>
<dbReference type="InterPro" id="IPR006305">
    <property type="entry name" value="FliQ"/>
</dbReference>
<dbReference type="Pfam" id="PF01313">
    <property type="entry name" value="Bac_export_3"/>
    <property type="match status" value="1"/>
</dbReference>
<dbReference type="NCBIfam" id="TIGR01402">
    <property type="entry name" value="fliQ"/>
    <property type="match status" value="1"/>
</dbReference>
<evidence type="ECO:0000256" key="1">
    <source>
        <dbReference type="ARBA" id="ARBA00004651"/>
    </source>
</evidence>
<keyword evidence="8" id="KW-0282">Flagellum</keyword>
<dbReference type="PIRSF" id="PIRSF004669">
    <property type="entry name" value="FliQ"/>
    <property type="match status" value="1"/>
</dbReference>
<reference evidence="8 9" key="1">
    <citation type="submission" date="2024-09" db="EMBL/GenBank/DDBJ databases">
        <title>Aeromonas strains Genome sequencing and assembly.</title>
        <authorList>
            <person name="Hu X."/>
            <person name="Tang B."/>
        </authorList>
    </citation>
    <scope>NUCLEOTIDE SEQUENCE [LARGE SCALE GENOMIC DNA]</scope>
    <source>
        <strain evidence="8 9">NB23SCDHY001</strain>
    </source>
</reference>
<feature type="transmembrane region" description="Helical" evidence="7">
    <location>
        <begin position="51"/>
        <end position="70"/>
    </location>
</feature>
<dbReference type="EMBL" id="JBGXBU010000005">
    <property type="protein sequence ID" value="MFM4893749.1"/>
    <property type="molecule type" value="Genomic_DNA"/>
</dbReference>
<evidence type="ECO:0000313" key="9">
    <source>
        <dbReference type="Proteomes" id="UP001630969"/>
    </source>
</evidence>
<keyword evidence="3 7" id="KW-1003">Cell membrane</keyword>
<sequence length="89" mass="9520">MTPEQSVSLVGGAVNLVVIMVSVLVVPGLVVGLIVSVFQAATQIQEQTLSFLPRFIVTLLTLIFTGHWLLAQVTTLFDELFAKIPGLIG</sequence>
<evidence type="ECO:0000256" key="3">
    <source>
        <dbReference type="ARBA" id="ARBA00022475"/>
    </source>
</evidence>
<evidence type="ECO:0000256" key="4">
    <source>
        <dbReference type="ARBA" id="ARBA00022692"/>
    </source>
</evidence>
<evidence type="ECO:0000256" key="2">
    <source>
        <dbReference type="ARBA" id="ARBA00006156"/>
    </source>
</evidence>
<organism evidence="8 9">
    <name type="scientific">Aeromonas bivalvium</name>
    <dbReference type="NCBI Taxonomy" id="440079"/>
    <lineage>
        <taxon>Bacteria</taxon>
        <taxon>Pseudomonadati</taxon>
        <taxon>Pseudomonadota</taxon>
        <taxon>Gammaproteobacteria</taxon>
        <taxon>Aeromonadales</taxon>
        <taxon>Aeromonadaceae</taxon>
        <taxon>Aeromonas</taxon>
    </lineage>
</organism>
<keyword evidence="8" id="KW-0969">Cilium</keyword>
<keyword evidence="7" id="KW-0975">Bacterial flagellum</keyword>
<comment type="subcellular location">
    <subcellularLocation>
        <location evidence="1 7">Cell membrane</location>
        <topology evidence="1">Multi-pass membrane protein</topology>
    </subcellularLocation>
    <subcellularLocation>
        <location evidence="7">Bacterial flagellum basal body</location>
    </subcellularLocation>
</comment>
<dbReference type="PANTHER" id="PTHR34040">
    <property type="entry name" value="FLAGELLAR BIOSYNTHETIC PROTEIN FLIQ"/>
    <property type="match status" value="1"/>
</dbReference>
<dbReference type="InterPro" id="IPR002191">
    <property type="entry name" value="Bac_export_3"/>
</dbReference>
<accession>A0ABW9GRH2</accession>
<dbReference type="Proteomes" id="UP001630969">
    <property type="component" value="Unassembled WGS sequence"/>
</dbReference>
<evidence type="ECO:0000256" key="7">
    <source>
        <dbReference type="RuleBase" id="RU364090"/>
    </source>
</evidence>
<feature type="transmembrane region" description="Helical" evidence="7">
    <location>
        <begin position="12"/>
        <end position="39"/>
    </location>
</feature>